<evidence type="ECO:0000256" key="1">
    <source>
        <dbReference type="ARBA" id="ARBA00004173"/>
    </source>
</evidence>
<keyword evidence="5" id="KW-1185">Reference proteome</keyword>
<dbReference type="Pfam" id="PF10356">
    <property type="entry name" value="RRG7"/>
    <property type="match status" value="2"/>
</dbReference>
<evidence type="ECO:0000313" key="5">
    <source>
        <dbReference type="Proteomes" id="UP000078559"/>
    </source>
</evidence>
<evidence type="ECO:0000256" key="2">
    <source>
        <dbReference type="ARBA" id="ARBA00023128"/>
    </source>
</evidence>
<dbReference type="OrthoDB" id="20734at2759"/>
<dbReference type="InterPro" id="IPR018828">
    <property type="entry name" value="RRG7"/>
</dbReference>
<dbReference type="InterPro" id="IPR011856">
    <property type="entry name" value="tRNA_endonuc-like_dom_sf"/>
</dbReference>
<evidence type="ECO:0000313" key="4">
    <source>
        <dbReference type="EMBL" id="KUI69129.1"/>
    </source>
</evidence>
<evidence type="ECO:0000256" key="3">
    <source>
        <dbReference type="SAM" id="MobiDB-lite"/>
    </source>
</evidence>
<sequence>MRSIAQHGLRAHHLRPLRPGFSTKHILVKANTPFSSTWTTRRLNSSTTTLMYPEPPTANHNDLASFLNYAERSGLDRKSTLHVGTHYEYTVAQVLSKYGFYLQRVGGQSDYGIDLLGTWTVPSSSEPLKVLLQCKAISRKSSPNLVRELEGAFVGAPVGWKGHGVLGIFVTEKPATKGVRDSLGRSKWPMAFISCTREGRVQQMLWNQRAEEEGLEGVGVGMRHAGSDGEPQLLLTWKGQHVALKDDSDASKSMVAADKKSQIS</sequence>
<proteinExistence type="predicted"/>
<evidence type="ECO:0008006" key="6">
    <source>
        <dbReference type="Google" id="ProtNLM"/>
    </source>
</evidence>
<reference evidence="4" key="1">
    <citation type="submission" date="2014-12" db="EMBL/GenBank/DDBJ databases">
        <title>Genome Sequence of Valsa Canker Pathogens Uncovers a Specific Adaption of Colonization on Woody Bark.</title>
        <authorList>
            <person name="Yin Z."/>
            <person name="Liu H."/>
            <person name="Gao X."/>
            <person name="Li Z."/>
            <person name="Song N."/>
            <person name="Ke X."/>
            <person name="Dai Q."/>
            <person name="Wu Y."/>
            <person name="Sun Y."/>
            <person name="Xu J.-R."/>
            <person name="Kang Z.K."/>
            <person name="Wang L."/>
            <person name="Huang L."/>
        </authorList>
    </citation>
    <scope>NUCLEOTIDE SEQUENCE [LARGE SCALE GENOMIC DNA]</scope>
    <source>
        <strain evidence="4">03-8</strain>
    </source>
</reference>
<name>A0A194VY32_CYTMA</name>
<dbReference type="GO" id="GO:0005739">
    <property type="term" value="C:mitochondrion"/>
    <property type="evidence" value="ECO:0007669"/>
    <property type="project" value="UniProtKB-SubCell"/>
</dbReference>
<dbReference type="EMBL" id="CM003101">
    <property type="protein sequence ID" value="KUI69129.1"/>
    <property type="molecule type" value="Genomic_DNA"/>
</dbReference>
<gene>
    <name evidence="4" type="ORF">VM1G_03876</name>
</gene>
<accession>A0A194VY32</accession>
<keyword evidence="2" id="KW-0496">Mitochondrion</keyword>
<comment type="subcellular location">
    <subcellularLocation>
        <location evidence="1">Mitochondrion</location>
    </subcellularLocation>
</comment>
<dbReference type="Gene3D" id="3.40.1350.10">
    <property type="match status" value="1"/>
</dbReference>
<dbReference type="AlphaFoldDB" id="A0A194VY32"/>
<dbReference type="Proteomes" id="UP000078559">
    <property type="component" value="Chromosome 4"/>
</dbReference>
<feature type="region of interest" description="Disordered" evidence="3">
    <location>
        <begin position="245"/>
        <end position="264"/>
    </location>
</feature>
<organism evidence="4 5">
    <name type="scientific">Cytospora mali</name>
    <name type="common">Apple Valsa canker fungus</name>
    <name type="synonym">Valsa mali</name>
    <dbReference type="NCBI Taxonomy" id="578113"/>
    <lineage>
        <taxon>Eukaryota</taxon>
        <taxon>Fungi</taxon>
        <taxon>Dikarya</taxon>
        <taxon>Ascomycota</taxon>
        <taxon>Pezizomycotina</taxon>
        <taxon>Sordariomycetes</taxon>
        <taxon>Sordariomycetidae</taxon>
        <taxon>Diaporthales</taxon>
        <taxon>Cytosporaceae</taxon>
        <taxon>Cytospora</taxon>
    </lineage>
</organism>
<dbReference type="PANTHER" id="PTHR28133:SF1">
    <property type="entry name" value="REQUIRED FOR RESPIRATORY GROWTH PROTEIN 7, MITOCHONDRIAL"/>
    <property type="match status" value="1"/>
</dbReference>
<dbReference type="PANTHER" id="PTHR28133">
    <property type="entry name" value="REQUIRED FOR RESPIRATORY GROWTH PROTEIN 7, MITOCHONDRIAL"/>
    <property type="match status" value="1"/>
</dbReference>
<protein>
    <recommendedName>
        <fullName evidence="6">Required for respiratory growth protein 7, mitochondrial</fullName>
    </recommendedName>
</protein>
<dbReference type="GO" id="GO:0003676">
    <property type="term" value="F:nucleic acid binding"/>
    <property type="evidence" value="ECO:0007669"/>
    <property type="project" value="InterPro"/>
</dbReference>